<evidence type="ECO:0008006" key="4">
    <source>
        <dbReference type="Google" id="ProtNLM"/>
    </source>
</evidence>
<proteinExistence type="inferred from homology"/>
<dbReference type="Gene3D" id="3.90.226.10">
    <property type="entry name" value="2-enoyl-CoA Hydratase, Chain A, domain 1"/>
    <property type="match status" value="1"/>
</dbReference>
<comment type="similarity">
    <text evidence="1">Belongs to the enoyl-CoA hydratase/isomerase family.</text>
</comment>
<dbReference type="Proteomes" id="UP001500466">
    <property type="component" value="Unassembled WGS sequence"/>
</dbReference>
<dbReference type="InterPro" id="IPR001753">
    <property type="entry name" value="Enoyl-CoA_hydra/iso"/>
</dbReference>
<sequence>MSLRAERDGAVLHLVIDRPAAKNALTLAMRQDLERLCAEADADDTVAAVVLRAVGPVFCAGADIKEIAALGGALPPTNPGAALRAVRKPVVCAVDGACVTGGLELALSCAWIVASDRAWFADTHARLGVLPRWGMSALLPRTVGIRLAKEMTATGRRLDAAEALRVGLVTAVVPPEELDAHVRRVAAAAAETHAAVVAASLALYDDGAGLALDEALALERERALAWTPPDFGRDGFERGGFR</sequence>
<dbReference type="EMBL" id="BAABHS010000005">
    <property type="protein sequence ID" value="GAA4955998.1"/>
    <property type="molecule type" value="Genomic_DNA"/>
</dbReference>
<dbReference type="InterPro" id="IPR029045">
    <property type="entry name" value="ClpP/crotonase-like_dom_sf"/>
</dbReference>
<gene>
    <name evidence="2" type="ORF">GCM10023205_17530</name>
</gene>
<accession>A0ABP9H543</accession>
<evidence type="ECO:0000256" key="1">
    <source>
        <dbReference type="ARBA" id="ARBA00005254"/>
    </source>
</evidence>
<dbReference type="PANTHER" id="PTHR43802:SF1">
    <property type="entry name" value="IP11341P-RELATED"/>
    <property type="match status" value="1"/>
</dbReference>
<protein>
    <recommendedName>
        <fullName evidence="4">Enoyl-CoA hydratase</fullName>
    </recommendedName>
</protein>
<reference evidence="3" key="1">
    <citation type="journal article" date="2019" name="Int. J. Syst. Evol. Microbiol.">
        <title>The Global Catalogue of Microorganisms (GCM) 10K type strain sequencing project: providing services to taxonomists for standard genome sequencing and annotation.</title>
        <authorList>
            <consortium name="The Broad Institute Genomics Platform"/>
            <consortium name="The Broad Institute Genome Sequencing Center for Infectious Disease"/>
            <person name="Wu L."/>
            <person name="Ma J."/>
        </authorList>
    </citation>
    <scope>NUCLEOTIDE SEQUENCE [LARGE SCALE GENOMIC DNA]</scope>
    <source>
        <strain evidence="3">JCM 17986</strain>
    </source>
</reference>
<name>A0ABP9H543_9ACTN</name>
<dbReference type="RefSeq" id="WP_345674758.1">
    <property type="nucleotide sequence ID" value="NZ_BAABHS010000005.1"/>
</dbReference>
<dbReference type="CDD" id="cd06558">
    <property type="entry name" value="crotonase-like"/>
    <property type="match status" value="1"/>
</dbReference>
<evidence type="ECO:0000313" key="3">
    <source>
        <dbReference type="Proteomes" id="UP001500466"/>
    </source>
</evidence>
<organism evidence="2 3">
    <name type="scientific">Yinghuangia aomiensis</name>
    <dbReference type="NCBI Taxonomy" id="676205"/>
    <lineage>
        <taxon>Bacteria</taxon>
        <taxon>Bacillati</taxon>
        <taxon>Actinomycetota</taxon>
        <taxon>Actinomycetes</taxon>
        <taxon>Kitasatosporales</taxon>
        <taxon>Streptomycetaceae</taxon>
        <taxon>Yinghuangia</taxon>
    </lineage>
</organism>
<evidence type="ECO:0000313" key="2">
    <source>
        <dbReference type="EMBL" id="GAA4955998.1"/>
    </source>
</evidence>
<dbReference type="PANTHER" id="PTHR43802">
    <property type="entry name" value="ENOYL-COA HYDRATASE"/>
    <property type="match status" value="1"/>
</dbReference>
<dbReference type="SUPFAM" id="SSF52096">
    <property type="entry name" value="ClpP/crotonase"/>
    <property type="match status" value="1"/>
</dbReference>
<keyword evidence="3" id="KW-1185">Reference proteome</keyword>
<dbReference type="Pfam" id="PF00378">
    <property type="entry name" value="ECH_1"/>
    <property type="match status" value="1"/>
</dbReference>
<comment type="caution">
    <text evidence="2">The sequence shown here is derived from an EMBL/GenBank/DDBJ whole genome shotgun (WGS) entry which is preliminary data.</text>
</comment>